<evidence type="ECO:0000256" key="1">
    <source>
        <dbReference type="PROSITE-ProRule" id="PRU00489"/>
    </source>
</evidence>
<dbReference type="AlphaFoldDB" id="A0A1R1XDN1"/>
<reference evidence="3 5" key="1">
    <citation type="submission" date="2017-01" db="EMBL/GenBank/DDBJ databases">
        <authorList>
            <person name="Mah S.A."/>
            <person name="Swanson W.J."/>
            <person name="Moy G.W."/>
            <person name="Vacquier V.D."/>
        </authorList>
    </citation>
    <scope>NUCLEOTIDE SEQUENCE [LARGE SCALE GENOMIC DNA]</scope>
    <source>
        <strain evidence="3 5">GSMNP</strain>
    </source>
</reference>
<organism evidence="3 5">
    <name type="scientific">Smittium culicis</name>
    <dbReference type="NCBI Taxonomy" id="133412"/>
    <lineage>
        <taxon>Eukaryota</taxon>
        <taxon>Fungi</taxon>
        <taxon>Fungi incertae sedis</taxon>
        <taxon>Zoopagomycota</taxon>
        <taxon>Kickxellomycotina</taxon>
        <taxon>Harpellomycetes</taxon>
        <taxon>Harpellales</taxon>
        <taxon>Legeriomycetaceae</taxon>
        <taxon>Smittium</taxon>
    </lineage>
</organism>
<proteinExistence type="inferred from homology"/>
<dbReference type="EMBL" id="LSSN01003819">
    <property type="protein sequence ID" value="OMJ12751.1"/>
    <property type="molecule type" value="Genomic_DNA"/>
</dbReference>
<comment type="caution">
    <text evidence="3">The sequence shown here is derived from an EMBL/GenBank/DDBJ whole genome shotgun (WGS) entry which is preliminary data.</text>
</comment>
<gene>
    <name evidence="4" type="ORF">AYI70_g6049</name>
    <name evidence="3" type="ORF">AYI70_g8931</name>
</gene>
<protein>
    <submittedName>
        <fullName evidence="3">Uncharacterized protein</fullName>
    </submittedName>
</protein>
<dbReference type="GO" id="GO:0036396">
    <property type="term" value="C:RNA N6-methyladenosine methyltransferase complex"/>
    <property type="evidence" value="ECO:0007669"/>
    <property type="project" value="TreeGrafter"/>
</dbReference>
<accession>A0A1R1XDN1</accession>
<comment type="similarity">
    <text evidence="1">Belongs to the MT-A70-like family.</text>
</comment>
<dbReference type="EMBL" id="LSSN01002081">
    <property type="protein sequence ID" value="OMJ17327.1"/>
    <property type="molecule type" value="Genomic_DNA"/>
</dbReference>
<dbReference type="GO" id="GO:0005634">
    <property type="term" value="C:nucleus"/>
    <property type="evidence" value="ECO:0007669"/>
    <property type="project" value="TreeGrafter"/>
</dbReference>
<dbReference type="Pfam" id="PF05063">
    <property type="entry name" value="MT-A70"/>
    <property type="match status" value="1"/>
</dbReference>
<evidence type="ECO:0000313" key="5">
    <source>
        <dbReference type="Proteomes" id="UP000187283"/>
    </source>
</evidence>
<dbReference type="STRING" id="133412.A0A1R1XDN1"/>
<evidence type="ECO:0000313" key="4">
    <source>
        <dbReference type="EMBL" id="OMJ17327.1"/>
    </source>
</evidence>
<dbReference type="PANTHER" id="PTHR12829:SF8">
    <property type="entry name" value="CHROMOSOME UNDETERMINED SCAFFOLD_82, WHOLE GENOME SHOTGUN SEQUENCE"/>
    <property type="match status" value="1"/>
</dbReference>
<feature type="compositionally biased region" description="Polar residues" evidence="2">
    <location>
        <begin position="68"/>
        <end position="91"/>
    </location>
</feature>
<dbReference type="PROSITE" id="PS51143">
    <property type="entry name" value="MT_A70"/>
    <property type="match status" value="1"/>
</dbReference>
<name>A0A1R1XDN1_9FUNG</name>
<dbReference type="PANTHER" id="PTHR12829">
    <property type="entry name" value="N6-ADENOSINE-METHYLTRANSFERASE"/>
    <property type="match status" value="1"/>
</dbReference>
<dbReference type="GO" id="GO:0008168">
    <property type="term" value="F:methyltransferase activity"/>
    <property type="evidence" value="ECO:0007669"/>
    <property type="project" value="TreeGrafter"/>
</dbReference>
<dbReference type="Proteomes" id="UP000187283">
    <property type="component" value="Unassembled WGS sequence"/>
</dbReference>
<dbReference type="OrthoDB" id="426718at2759"/>
<sequence>MRSTRAKKTKKKDISSEYFVGYVEDDESVEAIMKKFNELDKIKDEFMKTSASSEKLSTQLKNDHETAVSDTTSTLPDNNEPQNSLSPSNPIKNDDSDSSFLPQELLAEVFKRTSAFTVKGAMMDEADLQGLDDVELWKAEMDDSFDYDLDEQEYYDLEEDDFWDDEFGSSKNKSKGIRRNYSRISSENKASLRDQILQRYKYMQVQVKDKRGFTFFINRKVLTVDPYSPTYIRIPPLPIPRSWVNTIQPLNNPTSPLYSKTINSHKIIDMNWKDFSQYHAVYMDPPLKSKINNNLYSSSITVDQLKHIPVNKILRPGGFLFIWCEKEFLPAIFSISESAWNLKYVENFCWIIKLPNNRISRAPSRYFCKSKLTCLIFRNHGDIEMRHQRSPDCEETERKPEFVYNVIETLLPMSICSEDSPSPDRLLNLWSPKGFERTNWTTVSESPKD</sequence>
<feature type="region of interest" description="Disordered" evidence="2">
    <location>
        <begin position="52"/>
        <end position="98"/>
    </location>
</feature>
<evidence type="ECO:0000256" key="2">
    <source>
        <dbReference type="SAM" id="MobiDB-lite"/>
    </source>
</evidence>
<evidence type="ECO:0000313" key="3">
    <source>
        <dbReference type="EMBL" id="OMJ12751.1"/>
    </source>
</evidence>
<keyword evidence="5" id="KW-1185">Reference proteome</keyword>
<dbReference type="InterPro" id="IPR007757">
    <property type="entry name" value="MT-A70-like"/>
</dbReference>